<reference evidence="3 4" key="1">
    <citation type="submission" date="2018-01" db="EMBL/GenBank/DDBJ databases">
        <title>Draft genome sequence of Jishengella sp. NA12.</title>
        <authorList>
            <person name="Sahin N."/>
            <person name="Ay H."/>
            <person name="Saygin H."/>
        </authorList>
    </citation>
    <scope>NUCLEOTIDE SEQUENCE [LARGE SCALE GENOMIC DNA]</scope>
    <source>
        <strain evidence="3 4">NA12</strain>
    </source>
</reference>
<gene>
    <name evidence="3" type="ORF">C1I95_23430</name>
</gene>
<organism evidence="3 4">
    <name type="scientific">Micromonospora craterilacus</name>
    <dbReference type="NCBI Taxonomy" id="1655439"/>
    <lineage>
        <taxon>Bacteria</taxon>
        <taxon>Bacillati</taxon>
        <taxon>Actinomycetota</taxon>
        <taxon>Actinomycetes</taxon>
        <taxon>Micromonosporales</taxon>
        <taxon>Micromonosporaceae</taxon>
        <taxon>Micromonospora</taxon>
    </lineage>
</organism>
<dbReference type="Pfam" id="PF14399">
    <property type="entry name" value="BtrH_N"/>
    <property type="match status" value="1"/>
</dbReference>
<dbReference type="InterPro" id="IPR032369">
    <property type="entry name" value="DUF4872"/>
</dbReference>
<evidence type="ECO:0008006" key="5">
    <source>
        <dbReference type="Google" id="ProtNLM"/>
    </source>
</evidence>
<evidence type="ECO:0000259" key="1">
    <source>
        <dbReference type="Pfam" id="PF14399"/>
    </source>
</evidence>
<proteinExistence type="predicted"/>
<feature type="domain" description="Butirosin biosynthesis protein H N-terminal" evidence="1">
    <location>
        <begin position="48"/>
        <end position="182"/>
    </location>
</feature>
<dbReference type="Proteomes" id="UP000248924">
    <property type="component" value="Unassembled WGS sequence"/>
</dbReference>
<feature type="domain" description="DUF4872" evidence="2">
    <location>
        <begin position="196"/>
        <end position="356"/>
    </location>
</feature>
<evidence type="ECO:0000313" key="4">
    <source>
        <dbReference type="Proteomes" id="UP000248924"/>
    </source>
</evidence>
<name>A0A2W2EIY3_9ACTN</name>
<dbReference type="InterPro" id="IPR026935">
    <property type="entry name" value="BtrH_N"/>
</dbReference>
<dbReference type="AlphaFoldDB" id="A0A2W2EIY3"/>
<dbReference type="Pfam" id="PF16169">
    <property type="entry name" value="DUF4872"/>
    <property type="match status" value="1"/>
</dbReference>
<protein>
    <recommendedName>
        <fullName evidence="5">DUF4872 domain-containing protein</fullName>
    </recommendedName>
</protein>
<dbReference type="OrthoDB" id="3837807at2"/>
<dbReference type="EMBL" id="POTY01000173">
    <property type="protein sequence ID" value="PZG13550.1"/>
    <property type="molecule type" value="Genomic_DNA"/>
</dbReference>
<evidence type="ECO:0000313" key="3">
    <source>
        <dbReference type="EMBL" id="PZG13550.1"/>
    </source>
</evidence>
<evidence type="ECO:0000259" key="2">
    <source>
        <dbReference type="Pfam" id="PF16169"/>
    </source>
</evidence>
<comment type="caution">
    <text evidence="3">The sequence shown here is derived from an EMBL/GenBank/DDBJ whole genome shotgun (WGS) entry which is preliminary data.</text>
</comment>
<dbReference type="RefSeq" id="WP_111216678.1">
    <property type="nucleotide sequence ID" value="NZ_POTY01000173.1"/>
</dbReference>
<keyword evidence="4" id="KW-1185">Reference proteome</keyword>
<sequence>MTSDKHLKARIRARMARTGERYAEARRHIVGTSREQTDHGYALRGGVHPEAANIANVLHHHGREISEAMVLGVGGGLGAGYILWEFAAYDTAVLTLGFRHRWNYLDWTDATLTRLGVPFRVARTGGVKKAQAALAAALDAGHPAIVVPDRQIVGYWHLPAHLDGHGGHQVVAYAYTDDGVRLDDRNLGPLTVDRARLDRARARVGSYQNCLWEIEGPGDADLAAAVVAGIGDCLAGLGGSSASFALPAWRKWAKLAADPKAAKGWTKVFADGTGLVGALLSIWEGVEPVGATGGHLRDLYAAFLDQAAALLRAPDLTACGDRFRDAAAAWHAVAETALPADVPEYRQVRELTADLAAAVALGDEGDGERSAAAEALWAGRAELDRRPPVQPDFPALAAAIAAAYETEAMAVDALRKAARALAV</sequence>
<accession>A0A2W2EIY3</accession>